<dbReference type="KEGG" id="mdo:100617031"/>
<feature type="transmembrane region" description="Helical" evidence="1">
    <location>
        <begin position="100"/>
        <end position="117"/>
    </location>
</feature>
<evidence type="ECO:0000313" key="2">
    <source>
        <dbReference type="Ensembl" id="ENSMODP00000042446.1"/>
    </source>
</evidence>
<dbReference type="CTD" id="51249"/>
<evidence type="ECO:0000256" key="1">
    <source>
        <dbReference type="SAM" id="Phobius"/>
    </source>
</evidence>
<reference evidence="2 3" key="1">
    <citation type="journal article" date="2007" name="Nature">
        <title>Genome of the marsupial Monodelphis domestica reveals innovation in non-coding sequences.</title>
        <authorList>
            <person name="Mikkelsen T.S."/>
            <person name="Wakefield M.J."/>
            <person name="Aken B."/>
            <person name="Amemiya C.T."/>
            <person name="Chang J.L."/>
            <person name="Duke S."/>
            <person name="Garber M."/>
            <person name="Gentles A.J."/>
            <person name="Goodstadt L."/>
            <person name="Heger A."/>
            <person name="Jurka J."/>
            <person name="Kamal M."/>
            <person name="Mauceli E."/>
            <person name="Searle S.M."/>
            <person name="Sharpe T."/>
            <person name="Baker M.L."/>
            <person name="Batzer M.A."/>
            <person name="Benos P.V."/>
            <person name="Belov K."/>
            <person name="Clamp M."/>
            <person name="Cook A."/>
            <person name="Cuff J."/>
            <person name="Das R."/>
            <person name="Davidow L."/>
            <person name="Deakin J.E."/>
            <person name="Fazzari M.J."/>
            <person name="Glass J.L."/>
            <person name="Grabherr M."/>
            <person name="Greally J.M."/>
            <person name="Gu W."/>
            <person name="Hore T.A."/>
            <person name="Huttley G.A."/>
            <person name="Kleber M."/>
            <person name="Jirtle R.L."/>
            <person name="Koina E."/>
            <person name="Lee J.T."/>
            <person name="Mahony S."/>
            <person name="Marra M.A."/>
            <person name="Miller R.D."/>
            <person name="Nicholls R.D."/>
            <person name="Oda M."/>
            <person name="Papenfuss A.T."/>
            <person name="Parra Z.E."/>
            <person name="Pollock D.D."/>
            <person name="Ray D.A."/>
            <person name="Schein J.E."/>
            <person name="Speed T.P."/>
            <person name="Thompson K."/>
            <person name="VandeBerg J.L."/>
            <person name="Wade C.M."/>
            <person name="Walker J.A."/>
            <person name="Waters P.D."/>
            <person name="Webber C."/>
            <person name="Weidman J.R."/>
            <person name="Xie X."/>
            <person name="Zody M.C."/>
            <person name="Baldwin J."/>
            <person name="Abdouelleil A."/>
            <person name="Abdulkadir J."/>
            <person name="Abebe A."/>
            <person name="Abera B."/>
            <person name="Abreu J."/>
            <person name="Acer S.C."/>
            <person name="Aftuck L."/>
            <person name="Alexander A."/>
            <person name="An P."/>
            <person name="Anderson E."/>
            <person name="Anderson S."/>
            <person name="Arachi H."/>
            <person name="Azer M."/>
            <person name="Bachantsang P."/>
            <person name="Barry A."/>
            <person name="Bayul T."/>
            <person name="Berlin A."/>
            <person name="Bessette D."/>
            <person name="Bloom T."/>
            <person name="Bloom T."/>
            <person name="Boguslavskiy L."/>
            <person name="Bonnet C."/>
            <person name="Boukhgalter B."/>
            <person name="Bourzgui I."/>
            <person name="Brown A."/>
            <person name="Cahill P."/>
            <person name="Channer S."/>
            <person name="Cheshatsang Y."/>
            <person name="Chuda L."/>
            <person name="Citroen M."/>
            <person name="Collymore A."/>
            <person name="Cooke P."/>
            <person name="Costello M."/>
            <person name="D'Aco K."/>
            <person name="Daza R."/>
            <person name="De Haan G."/>
            <person name="DeGray S."/>
            <person name="DeMaso C."/>
            <person name="Dhargay N."/>
            <person name="Dooley K."/>
            <person name="Dooley E."/>
            <person name="Doricent M."/>
            <person name="Dorje P."/>
            <person name="Dorjee K."/>
            <person name="Dupes A."/>
            <person name="Elong R."/>
            <person name="Falk J."/>
            <person name="Farina A."/>
            <person name="Faro S."/>
            <person name="Ferguson D."/>
            <person name="Fisher S."/>
            <person name="Foley C.D."/>
            <person name="Franke A."/>
            <person name="Friedrich D."/>
            <person name="Gadbois L."/>
            <person name="Gearin G."/>
            <person name="Gearin C.R."/>
            <person name="Giannoukos G."/>
            <person name="Goode T."/>
            <person name="Graham J."/>
            <person name="Grandbois E."/>
            <person name="Grewal S."/>
            <person name="Gyaltsen K."/>
            <person name="Hafez N."/>
            <person name="Hagos B."/>
            <person name="Hall J."/>
            <person name="Henson C."/>
            <person name="Hollinger A."/>
            <person name="Honan T."/>
            <person name="Huard M.D."/>
            <person name="Hughes L."/>
            <person name="Hurhula B."/>
            <person name="Husby M.E."/>
            <person name="Kamat A."/>
            <person name="Kanga B."/>
            <person name="Kashin S."/>
            <person name="Khazanovich D."/>
            <person name="Kisner P."/>
            <person name="Lance K."/>
            <person name="Lara M."/>
            <person name="Lee W."/>
            <person name="Lennon N."/>
            <person name="Letendre F."/>
            <person name="LeVine R."/>
            <person name="Lipovsky A."/>
            <person name="Liu X."/>
            <person name="Liu J."/>
            <person name="Liu S."/>
            <person name="Lokyitsang T."/>
            <person name="Lokyitsang Y."/>
            <person name="Lubonja R."/>
            <person name="Lui A."/>
            <person name="MacDonald P."/>
            <person name="Magnisalis V."/>
            <person name="Maru K."/>
            <person name="Matthews C."/>
            <person name="McCusker W."/>
            <person name="McDonough S."/>
            <person name="Mehta T."/>
            <person name="Meldrim J."/>
            <person name="Meneus L."/>
            <person name="Mihai O."/>
            <person name="Mihalev A."/>
            <person name="Mihova T."/>
            <person name="Mittelman R."/>
            <person name="Mlenga V."/>
            <person name="Montmayeur A."/>
            <person name="Mulrain L."/>
            <person name="Navidi A."/>
            <person name="Naylor J."/>
            <person name="Negash T."/>
            <person name="Nguyen T."/>
            <person name="Nguyen N."/>
            <person name="Nicol R."/>
            <person name="Norbu C."/>
            <person name="Norbu N."/>
            <person name="Novod N."/>
            <person name="O'Neill B."/>
            <person name="Osman S."/>
            <person name="Markiewicz E."/>
            <person name="Oyono O.L."/>
            <person name="Patti C."/>
            <person name="Phunkhang P."/>
            <person name="Pierre F."/>
            <person name="Priest M."/>
            <person name="Raghuraman S."/>
            <person name="Rege F."/>
            <person name="Reyes R."/>
            <person name="Rise C."/>
            <person name="Rogov P."/>
            <person name="Ross K."/>
            <person name="Ryan E."/>
            <person name="Settipalli S."/>
            <person name="Shea T."/>
            <person name="Sherpa N."/>
            <person name="Shi L."/>
            <person name="Shih D."/>
            <person name="Sparrow T."/>
            <person name="Spaulding J."/>
            <person name="Stalker J."/>
            <person name="Stange-Thomann N."/>
            <person name="Stavropoulos S."/>
            <person name="Stone C."/>
            <person name="Strader C."/>
            <person name="Tesfaye S."/>
            <person name="Thomson T."/>
            <person name="Thoulutsang Y."/>
            <person name="Thoulutsang D."/>
            <person name="Topham K."/>
            <person name="Topping I."/>
            <person name="Tsamla T."/>
            <person name="Vassiliev H."/>
            <person name="Vo A."/>
            <person name="Wangchuk T."/>
            <person name="Wangdi T."/>
            <person name="Weiand M."/>
            <person name="Wilkinson J."/>
            <person name="Wilson A."/>
            <person name="Yadav S."/>
            <person name="Young G."/>
            <person name="Yu Q."/>
            <person name="Zembek L."/>
            <person name="Zhong D."/>
            <person name="Zimmer A."/>
            <person name="Zwirko Z."/>
            <person name="Jaffe D.B."/>
            <person name="Alvarez P."/>
            <person name="Brockman W."/>
            <person name="Butler J."/>
            <person name="Chin C."/>
            <person name="Gnerre S."/>
            <person name="MacCallum I."/>
            <person name="Graves J.A."/>
            <person name="Ponting C.P."/>
            <person name="Breen M."/>
            <person name="Samollow P.B."/>
            <person name="Lander E.S."/>
            <person name="Lindblad-Toh K."/>
        </authorList>
    </citation>
    <scope>NUCLEOTIDE SEQUENCE [LARGE SCALE GENOMIC DNA]</scope>
</reference>
<proteinExistence type="predicted"/>
<dbReference type="Pfam" id="PF11911">
    <property type="entry name" value="DUF3429"/>
    <property type="match status" value="1"/>
</dbReference>
<dbReference type="PANTHER" id="PTHR15887:SF1">
    <property type="entry name" value="TRANSMEMBRANE PROTEIN 69"/>
    <property type="match status" value="1"/>
</dbReference>
<dbReference type="GeneTree" id="ENSGT00390000015318"/>
<keyword evidence="3" id="KW-1185">Reference proteome</keyword>
<dbReference type="Ensembl" id="ENSMODT00000086472.1">
    <property type="protein sequence ID" value="ENSMODP00000042446.1"/>
    <property type="gene ID" value="ENSMODG00000043204.1"/>
</dbReference>
<dbReference type="RefSeq" id="XP_007480297.1">
    <property type="nucleotide sequence ID" value="XM_007480235.3"/>
</dbReference>
<gene>
    <name evidence="2" type="primary">TMEM69</name>
</gene>
<keyword evidence="1" id="KW-0812">Transmembrane</keyword>
<organism evidence="2 3">
    <name type="scientific">Monodelphis domestica</name>
    <name type="common">Gray short-tailed opossum</name>
    <dbReference type="NCBI Taxonomy" id="13616"/>
    <lineage>
        <taxon>Eukaryota</taxon>
        <taxon>Metazoa</taxon>
        <taxon>Chordata</taxon>
        <taxon>Craniata</taxon>
        <taxon>Vertebrata</taxon>
        <taxon>Euteleostomi</taxon>
        <taxon>Mammalia</taxon>
        <taxon>Metatheria</taxon>
        <taxon>Didelphimorphia</taxon>
        <taxon>Didelphidae</taxon>
        <taxon>Monodelphis</taxon>
    </lineage>
</organism>
<dbReference type="AlphaFoldDB" id="A0A5F8G4T7"/>
<dbReference type="Proteomes" id="UP000002280">
    <property type="component" value="Chromosome 2"/>
</dbReference>
<dbReference type="InParanoid" id="A0A5F8G4T7"/>
<dbReference type="GeneID" id="100617031"/>
<evidence type="ECO:0000313" key="3">
    <source>
        <dbReference type="Proteomes" id="UP000002280"/>
    </source>
</evidence>
<dbReference type="OMA" id="WYAFLIS"/>
<dbReference type="FunCoup" id="A0A5F8G4T7">
    <property type="interactions" value="218"/>
</dbReference>
<keyword evidence="1" id="KW-0472">Membrane</keyword>
<dbReference type="PANTHER" id="PTHR15887">
    <property type="entry name" value="TRANSMEMBRANE PROTEIN 69"/>
    <property type="match status" value="1"/>
</dbReference>
<sequence>MLHLLRSCSRASSQILNISPSVARVPVRKKSDTPHILRTPLQNGLPFFMRPWLLTAGLGSENGDKGYHTSKCCFKKKKVFVVPKRPPIILTYLPNTPKPALYVALTGLIPFVAPPLFMMMRETYIPELAFAQMAYGASFLSFLGGVRWGFTLPEDSPAKPDLMNLACSGAPLVFSWYAFLISEGLPGAIVMVIMGFGVALHNEVFLLPHYPNWFKALRIVVTLVAFFSFVATLILKNVYLETDLKQPAQAE</sequence>
<dbReference type="OrthoDB" id="194289at2759"/>
<dbReference type="STRING" id="13616.ENSMODP00000042446"/>
<accession>A0A5F8G4T7</accession>
<name>A0A5F8G4T7_MONDO</name>
<feature type="transmembrane region" description="Helical" evidence="1">
    <location>
        <begin position="129"/>
        <end position="150"/>
    </location>
</feature>
<protein>
    <submittedName>
        <fullName evidence="2">Transmembrane protein 69</fullName>
    </submittedName>
</protein>
<reference evidence="2" key="2">
    <citation type="submission" date="2025-08" db="UniProtKB">
        <authorList>
            <consortium name="Ensembl"/>
        </authorList>
    </citation>
    <scope>IDENTIFICATION</scope>
</reference>
<keyword evidence="1" id="KW-1133">Transmembrane helix</keyword>
<feature type="transmembrane region" description="Helical" evidence="1">
    <location>
        <begin position="216"/>
        <end position="235"/>
    </location>
</feature>
<dbReference type="Bgee" id="ENSMODG00000043204">
    <property type="expression patterns" value="Expressed in skeletal muscle tissue and 19 other cell types or tissues"/>
</dbReference>
<reference evidence="2" key="3">
    <citation type="submission" date="2025-09" db="UniProtKB">
        <authorList>
            <consortium name="Ensembl"/>
        </authorList>
    </citation>
    <scope>IDENTIFICATION</scope>
</reference>
<dbReference type="InterPro" id="IPR021836">
    <property type="entry name" value="DUF3429"/>
</dbReference>